<dbReference type="Proteomes" id="UP000660262">
    <property type="component" value="Unassembled WGS sequence"/>
</dbReference>
<reference evidence="1" key="1">
    <citation type="submission" date="2020-10" db="EMBL/GenBank/DDBJ databases">
        <title>Unveiling of a novel bifunctional photoreceptor, Dualchrome1, isolated from a cosmopolitan green alga.</title>
        <authorList>
            <person name="Suzuki S."/>
            <person name="Kawachi M."/>
        </authorList>
    </citation>
    <scope>NUCLEOTIDE SEQUENCE</scope>
    <source>
        <strain evidence="1">NIES 2893</strain>
    </source>
</reference>
<dbReference type="Pfam" id="PF06320">
    <property type="entry name" value="GCN5L1"/>
    <property type="match status" value="1"/>
</dbReference>
<dbReference type="OrthoDB" id="20018at2759"/>
<gene>
    <name evidence="1" type="ORF">PPROV_000741000</name>
</gene>
<evidence type="ECO:0000313" key="2">
    <source>
        <dbReference type="Proteomes" id="UP000660262"/>
    </source>
</evidence>
<proteinExistence type="predicted"/>
<protein>
    <recommendedName>
        <fullName evidence="3">Biogenesis of lysosome-related organelles complex 1 subunit 1</fullName>
    </recommendedName>
</protein>
<organism evidence="1 2">
    <name type="scientific">Pycnococcus provasolii</name>
    <dbReference type="NCBI Taxonomy" id="41880"/>
    <lineage>
        <taxon>Eukaryota</taxon>
        <taxon>Viridiplantae</taxon>
        <taxon>Chlorophyta</taxon>
        <taxon>Pseudoscourfieldiophyceae</taxon>
        <taxon>Pseudoscourfieldiales</taxon>
        <taxon>Pycnococcaceae</taxon>
        <taxon>Pycnococcus</taxon>
    </lineage>
</organism>
<name>A0A830HPK7_9CHLO</name>
<dbReference type="EMBL" id="BNJQ01000021">
    <property type="protein sequence ID" value="GHP08673.1"/>
    <property type="molecule type" value="Genomic_DNA"/>
</dbReference>
<evidence type="ECO:0000313" key="1">
    <source>
        <dbReference type="EMBL" id="GHP08673.1"/>
    </source>
</evidence>
<sequence length="140" mass="14466">MEPLEPPPAPKPTTTAPGFAAALADNAAACSGARQEAERLAQRASSRAPEIMAAAVDVAGNERVSALFSAQRSAVETGVRSARTNAHALNARIHQLNATITGFDDALKECGDLVAWTQAIASDVRDCSNAIAELKVRGGT</sequence>
<keyword evidence="2" id="KW-1185">Reference proteome</keyword>
<evidence type="ECO:0008006" key="3">
    <source>
        <dbReference type="Google" id="ProtNLM"/>
    </source>
</evidence>
<accession>A0A830HPK7</accession>
<dbReference type="AlphaFoldDB" id="A0A830HPK7"/>
<comment type="caution">
    <text evidence="1">The sequence shown here is derived from an EMBL/GenBank/DDBJ whole genome shotgun (WGS) entry which is preliminary data.</text>
</comment>